<organism evidence="2 3">
    <name type="scientific">Stenotrophomonas geniculata N1</name>
    <dbReference type="NCBI Taxonomy" id="1167641"/>
    <lineage>
        <taxon>Bacteria</taxon>
        <taxon>Pseudomonadati</taxon>
        <taxon>Pseudomonadota</taxon>
        <taxon>Gammaproteobacteria</taxon>
        <taxon>Lysobacterales</taxon>
        <taxon>Lysobacteraceae</taxon>
        <taxon>Stenotrophomonas</taxon>
    </lineage>
</organism>
<reference evidence="2 3" key="1">
    <citation type="journal article" date="2012" name="J. Bacteriol.">
        <title>Genome sequence of a novel nicotine-degrading strain, Pseudomonas geniculata N1.</title>
        <authorList>
            <person name="Tang H."/>
            <person name="Yu H."/>
            <person name="Tai C."/>
            <person name="Huang K."/>
            <person name="Liu Y."/>
            <person name="Wang L."/>
            <person name="Yao Y."/>
            <person name="Wu G."/>
            <person name="Xu P."/>
        </authorList>
    </citation>
    <scope>NUCLEOTIDE SEQUENCE [LARGE SCALE GENOMIC DNA]</scope>
    <source>
        <strain evidence="2 3">N1</strain>
    </source>
</reference>
<evidence type="ECO:0000313" key="3">
    <source>
        <dbReference type="Proteomes" id="UP000036890"/>
    </source>
</evidence>
<evidence type="ECO:0000313" key="2">
    <source>
        <dbReference type="EMBL" id="KOE98407.1"/>
    </source>
</evidence>
<feature type="signal peptide" evidence="1">
    <location>
        <begin position="1"/>
        <end position="18"/>
    </location>
</feature>
<gene>
    <name evidence="2" type="ORF">W7K_15085</name>
</gene>
<feature type="chain" id="PRO_5005579490" evidence="1">
    <location>
        <begin position="19"/>
        <end position="180"/>
    </location>
</feature>
<evidence type="ECO:0000256" key="1">
    <source>
        <dbReference type="SAM" id="SignalP"/>
    </source>
</evidence>
<accession>A0A0L8A7N5</accession>
<protein>
    <submittedName>
        <fullName evidence="2">Uncharacterized protein</fullName>
    </submittedName>
</protein>
<comment type="caution">
    <text evidence="2">The sequence shown here is derived from an EMBL/GenBank/DDBJ whole genome shotgun (WGS) entry which is preliminary data.</text>
</comment>
<keyword evidence="1" id="KW-0732">Signal</keyword>
<sequence length="180" mass="19368">MPRLLLLLLCLLPTAAIAAEEGQPPMFFWKAAGPEGGGIDAALGGVTLAPDATGAFVDTRVHRIGEKRFRALYQVFDSNASNPMGRCGAGREIHLFVYELTLPKPIERGRVLISSCLETLSLVSQNSGRSHSESDFSSVIWQGDGLTIEWWGIGPGGDASSRYALRNGHFVPTRSGEGNR</sequence>
<dbReference type="OrthoDB" id="6555597at2"/>
<dbReference type="Proteomes" id="UP000036890">
    <property type="component" value="Unassembled WGS sequence"/>
</dbReference>
<proteinExistence type="predicted"/>
<name>A0A0L8A7N5_9GAMM</name>
<dbReference type="EMBL" id="AJLO02000029">
    <property type="protein sequence ID" value="KOE98407.1"/>
    <property type="molecule type" value="Genomic_DNA"/>
</dbReference>
<dbReference type="AlphaFoldDB" id="A0A0L8A7N5"/>